<gene>
    <name evidence="2" type="ORF">GCK32_013872</name>
</gene>
<comment type="caution">
    <text evidence="2">The sequence shown here is derived from an EMBL/GenBank/DDBJ whole genome shotgun (WGS) entry which is preliminary data.</text>
</comment>
<reference evidence="2 3" key="1">
    <citation type="submission" date="2019-10" db="EMBL/GenBank/DDBJ databases">
        <title>Assembly and Annotation for the nematode Trichostrongylus colubriformis.</title>
        <authorList>
            <person name="Martin J."/>
        </authorList>
    </citation>
    <scope>NUCLEOTIDE SEQUENCE [LARGE SCALE GENOMIC DNA]</scope>
    <source>
        <strain evidence="2">G859</strain>
        <tissue evidence="2">Whole worm</tissue>
    </source>
</reference>
<evidence type="ECO:0000256" key="1">
    <source>
        <dbReference type="SAM" id="SignalP"/>
    </source>
</evidence>
<keyword evidence="1" id="KW-0732">Signal</keyword>
<dbReference type="Gene3D" id="3.40.33.10">
    <property type="entry name" value="CAP"/>
    <property type="match status" value="1"/>
</dbReference>
<name>A0AAN8FTB0_TRICO</name>
<organism evidence="2 3">
    <name type="scientific">Trichostrongylus colubriformis</name>
    <name type="common">Black scour worm</name>
    <dbReference type="NCBI Taxonomy" id="6319"/>
    <lineage>
        <taxon>Eukaryota</taxon>
        <taxon>Metazoa</taxon>
        <taxon>Ecdysozoa</taxon>
        <taxon>Nematoda</taxon>
        <taxon>Chromadorea</taxon>
        <taxon>Rhabditida</taxon>
        <taxon>Rhabditina</taxon>
        <taxon>Rhabditomorpha</taxon>
        <taxon>Strongyloidea</taxon>
        <taxon>Trichostrongylidae</taxon>
        <taxon>Trichostrongylus</taxon>
    </lineage>
</organism>
<evidence type="ECO:0000313" key="3">
    <source>
        <dbReference type="Proteomes" id="UP001331761"/>
    </source>
</evidence>
<dbReference type="Proteomes" id="UP001331761">
    <property type="component" value="Unassembled WGS sequence"/>
</dbReference>
<dbReference type="AlphaFoldDB" id="A0AAN8FTB0"/>
<protein>
    <recommendedName>
        <fullName evidence="4">SCP domain-containing protein</fullName>
    </recommendedName>
</protein>
<keyword evidence="3" id="KW-1185">Reference proteome</keyword>
<evidence type="ECO:0000313" key="2">
    <source>
        <dbReference type="EMBL" id="KAK5980412.1"/>
    </source>
</evidence>
<accession>A0AAN8FTB0</accession>
<feature type="signal peptide" evidence="1">
    <location>
        <begin position="1"/>
        <end position="16"/>
    </location>
</feature>
<feature type="non-terminal residue" evidence="2">
    <location>
        <position position="139"/>
    </location>
</feature>
<feature type="chain" id="PRO_5042881444" description="SCP domain-containing protein" evidence="1">
    <location>
        <begin position="17"/>
        <end position="139"/>
    </location>
</feature>
<dbReference type="InterPro" id="IPR035940">
    <property type="entry name" value="CAP_sf"/>
</dbReference>
<evidence type="ECO:0008006" key="4">
    <source>
        <dbReference type="Google" id="ProtNLM"/>
    </source>
</evidence>
<proteinExistence type="predicted"/>
<sequence length="139" mass="15829">MLLLPLIFLIIHGTNGQMALDLDEIDKRINNFRRTVEQGNYQFQNGDFLPGSESMFKLKRTSLYENLAMLNTESCNPGNSLPDGASMNYYQIDYLPSDMDPDVIAHFALSQWEEEPLVHGNGIDKNATYYDEAIQNFAN</sequence>
<dbReference type="SUPFAM" id="SSF55797">
    <property type="entry name" value="PR-1-like"/>
    <property type="match status" value="1"/>
</dbReference>
<dbReference type="EMBL" id="WIXE01007450">
    <property type="protein sequence ID" value="KAK5980412.1"/>
    <property type="molecule type" value="Genomic_DNA"/>
</dbReference>